<proteinExistence type="predicted"/>
<dbReference type="Gene3D" id="3.40.190.10">
    <property type="entry name" value="Periplasmic binding protein-like II"/>
    <property type="match status" value="2"/>
</dbReference>
<keyword evidence="3" id="KW-0472">Membrane</keyword>
<name>A0ABW5BZL4_9BACI</name>
<keyword evidence="4" id="KW-0564">Palmitate</keyword>
<dbReference type="InterPro" id="IPR006059">
    <property type="entry name" value="SBP"/>
</dbReference>
<evidence type="ECO:0000313" key="8">
    <source>
        <dbReference type="EMBL" id="MFD2215041.1"/>
    </source>
</evidence>
<evidence type="ECO:0000256" key="4">
    <source>
        <dbReference type="ARBA" id="ARBA00023139"/>
    </source>
</evidence>
<gene>
    <name evidence="8" type="ORF">ACFSKK_15230</name>
</gene>
<keyword evidence="5" id="KW-0449">Lipoprotein</keyword>
<feature type="signal peptide" evidence="7">
    <location>
        <begin position="1"/>
        <end position="20"/>
    </location>
</feature>
<keyword evidence="2 7" id="KW-0732">Signal</keyword>
<keyword evidence="1" id="KW-1003">Cell membrane</keyword>
<dbReference type="PANTHER" id="PTHR43649:SF33">
    <property type="entry name" value="POLYGALACTURONAN_RHAMNOGALACTURONAN-BINDING PROTEIN YTCQ"/>
    <property type="match status" value="1"/>
</dbReference>
<dbReference type="PROSITE" id="PS51257">
    <property type="entry name" value="PROKAR_LIPOPROTEIN"/>
    <property type="match status" value="1"/>
</dbReference>
<accession>A0ABW5BZL4</accession>
<feature type="region of interest" description="Disordered" evidence="6">
    <location>
        <begin position="23"/>
        <end position="48"/>
    </location>
</feature>
<sequence length="558" mass="62686">MKKRLFTFLSLLLVIASLSACMGKDTSSTEPNETKSTSEENIDPLGSFSEPVEISIGRGIDPNYQFDGEDTPENNVYTRWLEDQYNIVTKHEWEATAGEDYEQKVSLSIASNDIPDAMVVNETQLKQMIKAGQLADLTDVYDKYGAERLKDIYDSNPGLLDNVTYDGKLYALPETTLPSAPLTWIRQDWLDELGLEAPKTLEDLEKVAQAFIDNKMGGDNTLGIVGTSQGGALSSTFLTSGDHFLNFSSLFFANNAYPGIWVKDKDGKAVYGSTTPETKKTLEMMREWYAKGILDQEMALRKSAQEVLVSGKAGIFFGPWWSPYNLEDSIKNDPKANWRPYAGPADSSGKINSNETTGSTYIVVSKDYEHPEAVIKMLNIHVSEKDASYEEVVADKQMTSQEIPLFMVMGHGDQLEYAVTSTQKHLAGELKLEDIDKVNYGFAYDLAEHVKNVKKEPYDDYNIQYWDRAGDEAFFTHLYAHLNGGSAFINADINYVRSVATAKTKTMELKWNNLKKLEDETFLKIIMGNAPISDFDQFVEKWYDQGGEQITKEVNELK</sequence>
<evidence type="ECO:0000256" key="3">
    <source>
        <dbReference type="ARBA" id="ARBA00023136"/>
    </source>
</evidence>
<dbReference type="Pfam" id="PF01547">
    <property type="entry name" value="SBP_bac_1"/>
    <property type="match status" value="1"/>
</dbReference>
<dbReference type="SUPFAM" id="SSF53850">
    <property type="entry name" value="Periplasmic binding protein-like II"/>
    <property type="match status" value="1"/>
</dbReference>
<protein>
    <submittedName>
        <fullName evidence="8">Extracellular solute-binding protein</fullName>
    </submittedName>
</protein>
<dbReference type="InterPro" id="IPR050490">
    <property type="entry name" value="Bact_solute-bd_prot1"/>
</dbReference>
<organism evidence="8 9">
    <name type="scientific">Metabacillus endolithicus</name>
    <dbReference type="NCBI Taxonomy" id="1535204"/>
    <lineage>
        <taxon>Bacteria</taxon>
        <taxon>Bacillati</taxon>
        <taxon>Bacillota</taxon>
        <taxon>Bacilli</taxon>
        <taxon>Bacillales</taxon>
        <taxon>Bacillaceae</taxon>
        <taxon>Metabacillus</taxon>
    </lineage>
</organism>
<evidence type="ECO:0000256" key="6">
    <source>
        <dbReference type="SAM" id="MobiDB-lite"/>
    </source>
</evidence>
<feature type="chain" id="PRO_5045733352" evidence="7">
    <location>
        <begin position="21"/>
        <end position="558"/>
    </location>
</feature>
<dbReference type="Proteomes" id="UP001597318">
    <property type="component" value="Unassembled WGS sequence"/>
</dbReference>
<dbReference type="PANTHER" id="PTHR43649">
    <property type="entry name" value="ARABINOSE-BINDING PROTEIN-RELATED"/>
    <property type="match status" value="1"/>
</dbReference>
<reference evidence="9" key="1">
    <citation type="journal article" date="2019" name="Int. J. Syst. Evol. Microbiol.">
        <title>The Global Catalogue of Microorganisms (GCM) 10K type strain sequencing project: providing services to taxonomists for standard genome sequencing and annotation.</title>
        <authorList>
            <consortium name="The Broad Institute Genomics Platform"/>
            <consortium name="The Broad Institute Genome Sequencing Center for Infectious Disease"/>
            <person name="Wu L."/>
            <person name="Ma J."/>
        </authorList>
    </citation>
    <scope>NUCLEOTIDE SEQUENCE [LARGE SCALE GENOMIC DNA]</scope>
    <source>
        <strain evidence="9">CGMCC 1.15474</strain>
    </source>
</reference>
<evidence type="ECO:0000256" key="7">
    <source>
        <dbReference type="SAM" id="SignalP"/>
    </source>
</evidence>
<dbReference type="CDD" id="cd13580">
    <property type="entry name" value="PBP2_AlgQ_like_1"/>
    <property type="match status" value="1"/>
</dbReference>
<keyword evidence="9" id="KW-1185">Reference proteome</keyword>
<dbReference type="RefSeq" id="WP_379052384.1">
    <property type="nucleotide sequence ID" value="NZ_JBHUIK010000003.1"/>
</dbReference>
<evidence type="ECO:0000256" key="1">
    <source>
        <dbReference type="ARBA" id="ARBA00022475"/>
    </source>
</evidence>
<evidence type="ECO:0000256" key="5">
    <source>
        <dbReference type="ARBA" id="ARBA00023288"/>
    </source>
</evidence>
<comment type="caution">
    <text evidence="8">The sequence shown here is derived from an EMBL/GenBank/DDBJ whole genome shotgun (WGS) entry which is preliminary data.</text>
</comment>
<evidence type="ECO:0000256" key="2">
    <source>
        <dbReference type="ARBA" id="ARBA00022729"/>
    </source>
</evidence>
<evidence type="ECO:0000313" key="9">
    <source>
        <dbReference type="Proteomes" id="UP001597318"/>
    </source>
</evidence>
<dbReference type="EMBL" id="JBHUIK010000003">
    <property type="protein sequence ID" value="MFD2215041.1"/>
    <property type="molecule type" value="Genomic_DNA"/>
</dbReference>